<organism evidence="2 3">
    <name type="scientific">Paraglaciecola algarum</name>
    <dbReference type="NCBI Taxonomy" id="3050085"/>
    <lineage>
        <taxon>Bacteria</taxon>
        <taxon>Pseudomonadati</taxon>
        <taxon>Pseudomonadota</taxon>
        <taxon>Gammaproteobacteria</taxon>
        <taxon>Alteromonadales</taxon>
        <taxon>Alteromonadaceae</taxon>
        <taxon>Paraglaciecola</taxon>
    </lineage>
</organism>
<dbReference type="Proteomes" id="UP001521137">
    <property type="component" value="Unassembled WGS sequence"/>
</dbReference>
<sequence>MQILTRLTLISIIAFGLMVGCSSTSDTQSNKQTQKTVNNDKIKTNKQNKKSIKNLLAYVNPGFEKAIDPRVLITRQDNEQASKAEFEVMKEAAKSGKGGLAIGLQKGDMKLQYGIWRLRDQIDANKNYRFEIDVNLIQGHAVMFNQVGGSGWKRGPINNQDGWQVVSTVLEGKHLKTGKPLAFHIDRIKNKAPGMLLVDNVRLYAID</sequence>
<dbReference type="EMBL" id="JAKGAS010000003">
    <property type="protein sequence ID" value="MCF2947955.1"/>
    <property type="molecule type" value="Genomic_DNA"/>
</dbReference>
<comment type="caution">
    <text evidence="2">The sequence shown here is derived from an EMBL/GenBank/DDBJ whole genome shotgun (WGS) entry which is preliminary data.</text>
</comment>
<name>A0ABS9D696_9ALTE</name>
<evidence type="ECO:0000313" key="2">
    <source>
        <dbReference type="EMBL" id="MCF2947955.1"/>
    </source>
</evidence>
<reference evidence="2 3" key="1">
    <citation type="submission" date="2022-01" db="EMBL/GenBank/DDBJ databases">
        <title>Paraglaciecola sp. G1-23.</title>
        <authorList>
            <person name="Jin M.S."/>
            <person name="Han D.M."/>
            <person name="Kim H.M."/>
            <person name="Jeon C.O."/>
        </authorList>
    </citation>
    <scope>NUCLEOTIDE SEQUENCE [LARGE SCALE GENOMIC DNA]</scope>
    <source>
        <strain evidence="2 3">G1-23</strain>
    </source>
</reference>
<protein>
    <recommendedName>
        <fullName evidence="4">CBM11 domain-containing protein</fullName>
    </recommendedName>
</protein>
<keyword evidence="1" id="KW-0732">Signal</keyword>
<keyword evidence="3" id="KW-1185">Reference proteome</keyword>
<feature type="chain" id="PRO_5047174404" description="CBM11 domain-containing protein" evidence="1">
    <location>
        <begin position="25"/>
        <end position="207"/>
    </location>
</feature>
<evidence type="ECO:0000313" key="3">
    <source>
        <dbReference type="Proteomes" id="UP001521137"/>
    </source>
</evidence>
<evidence type="ECO:0008006" key="4">
    <source>
        <dbReference type="Google" id="ProtNLM"/>
    </source>
</evidence>
<gene>
    <name evidence="2" type="ORF">L0668_07545</name>
</gene>
<dbReference type="PROSITE" id="PS51257">
    <property type="entry name" value="PROKAR_LIPOPROTEIN"/>
    <property type="match status" value="1"/>
</dbReference>
<dbReference type="RefSeq" id="WP_235311482.1">
    <property type="nucleotide sequence ID" value="NZ_JAKGAS010000003.1"/>
</dbReference>
<evidence type="ECO:0000256" key="1">
    <source>
        <dbReference type="SAM" id="SignalP"/>
    </source>
</evidence>
<feature type="signal peptide" evidence="1">
    <location>
        <begin position="1"/>
        <end position="24"/>
    </location>
</feature>
<accession>A0ABS9D696</accession>
<proteinExistence type="predicted"/>